<comment type="caution">
    <text evidence="1">The sequence shown here is derived from an EMBL/GenBank/DDBJ whole genome shotgun (WGS) entry which is preliminary data.</text>
</comment>
<name>A0A7Z0CJE0_9ACTN</name>
<protein>
    <submittedName>
        <fullName evidence="1">Uncharacterized protein</fullName>
    </submittedName>
</protein>
<dbReference type="AlphaFoldDB" id="A0A7Z0CJE0"/>
<dbReference type="SUPFAM" id="SSF55961">
    <property type="entry name" value="Bet v1-like"/>
    <property type="match status" value="1"/>
</dbReference>
<dbReference type="Proteomes" id="UP000562045">
    <property type="component" value="Unassembled WGS sequence"/>
</dbReference>
<gene>
    <name evidence="1" type="ORF">BJ993_000009</name>
</gene>
<dbReference type="EMBL" id="JACBZM010000001">
    <property type="protein sequence ID" value="NYI42929.1"/>
    <property type="molecule type" value="Genomic_DNA"/>
</dbReference>
<dbReference type="Gene3D" id="3.30.530.20">
    <property type="match status" value="1"/>
</dbReference>
<dbReference type="InterPro" id="IPR019587">
    <property type="entry name" value="Polyketide_cyclase/dehydratase"/>
</dbReference>
<sequence>MRFDLTTRASPDQVLRALTDFSDQRLRTWSRTLDPATYEVREQGDTWAVARESTPRSPFWIVARYDWSDPAVVRWTEVENSYGGRGSGSVTIAPAEGGGSRLAVEWSSYDATRARDRIGLFVIHRTPMNRLIARMWRSALDRYADGEAA</sequence>
<dbReference type="InterPro" id="IPR023393">
    <property type="entry name" value="START-like_dom_sf"/>
</dbReference>
<proteinExistence type="predicted"/>
<accession>A0A7Z0CJE0</accession>
<dbReference type="RefSeq" id="WP_179647281.1">
    <property type="nucleotide sequence ID" value="NZ_JACBZM010000001.1"/>
</dbReference>
<dbReference type="Pfam" id="PF10604">
    <property type="entry name" value="Polyketide_cyc2"/>
    <property type="match status" value="1"/>
</dbReference>
<reference evidence="1 2" key="1">
    <citation type="submission" date="2020-07" db="EMBL/GenBank/DDBJ databases">
        <title>Sequencing the genomes of 1000 actinobacteria strains.</title>
        <authorList>
            <person name="Klenk H.-P."/>
        </authorList>
    </citation>
    <scope>NUCLEOTIDE SEQUENCE [LARGE SCALE GENOMIC DNA]</scope>
    <source>
        <strain evidence="1 2">DSM 15131</strain>
    </source>
</reference>
<organism evidence="1 2">
    <name type="scientific">Nocardioides aromaticivorans</name>
    <dbReference type="NCBI Taxonomy" id="200618"/>
    <lineage>
        <taxon>Bacteria</taxon>
        <taxon>Bacillati</taxon>
        <taxon>Actinomycetota</taxon>
        <taxon>Actinomycetes</taxon>
        <taxon>Propionibacteriales</taxon>
        <taxon>Nocardioidaceae</taxon>
        <taxon>Nocardioides</taxon>
    </lineage>
</organism>
<evidence type="ECO:0000313" key="1">
    <source>
        <dbReference type="EMBL" id="NYI42929.1"/>
    </source>
</evidence>
<evidence type="ECO:0000313" key="2">
    <source>
        <dbReference type="Proteomes" id="UP000562045"/>
    </source>
</evidence>